<feature type="compositionally biased region" description="Basic and acidic residues" evidence="1">
    <location>
        <begin position="211"/>
        <end position="230"/>
    </location>
</feature>
<sequence length="230" mass="27444">MFPTIDLTPSPIRILVQTLTHLVPSDNLIANGEPYADKLFSMLDRTCNHVWDYPFEPGLQRWYSYGDDFGYDNRVCFFLLDYGDAPEGKDEEVPIQCFVWDGEMFTPKPDLLKDEEVQAELKEVPFTPGPSDRGEIPPMRDIVRRRLRKAQFLSRRELDYMAMHPEDQEWLRRKVKPRFWTNFLEQMERRGRQEKKENEEEEWDDVERGEEEVRKGDEYNVEEKVHSGYV</sequence>
<dbReference type="EMBL" id="BROQ01000142">
    <property type="protein sequence ID" value="GKZ26313.1"/>
    <property type="molecule type" value="Genomic_DNA"/>
</dbReference>
<dbReference type="AlphaFoldDB" id="A0A9W6DRJ1"/>
<feature type="compositionally biased region" description="Basic and acidic residues" evidence="1">
    <location>
        <begin position="189"/>
        <end position="198"/>
    </location>
</feature>
<dbReference type="Proteomes" id="UP001143548">
    <property type="component" value="Unassembled WGS sequence"/>
</dbReference>
<accession>A0A9W6DRJ1</accession>
<proteinExistence type="predicted"/>
<reference evidence="2" key="1">
    <citation type="submission" date="2022-07" db="EMBL/GenBank/DDBJ databases">
        <title>Taxonomy of Aspergillus series Nigri: significant species reduction supported by multi-species coalescent approaches.</title>
        <authorList>
            <person name="Bian C."/>
            <person name="Kusuya Y."/>
            <person name="Sklenar F."/>
            <person name="D'hooge E."/>
            <person name="Yaguchi T."/>
            <person name="Takahashi H."/>
            <person name="Hubka V."/>
        </authorList>
    </citation>
    <scope>NUCLEOTIDE SEQUENCE</scope>
    <source>
        <strain evidence="2">CBS 733.88</strain>
    </source>
</reference>
<protein>
    <submittedName>
        <fullName evidence="2">Uncharacterized protein</fullName>
    </submittedName>
</protein>
<name>A0A9W6DRJ1_9EURO</name>
<comment type="caution">
    <text evidence="2">The sequence shown here is derived from an EMBL/GenBank/DDBJ whole genome shotgun (WGS) entry which is preliminary data.</text>
</comment>
<organism evidence="2 3">
    <name type="scientific">Aspergillus brasiliensis</name>
    <dbReference type="NCBI Taxonomy" id="319629"/>
    <lineage>
        <taxon>Eukaryota</taxon>
        <taxon>Fungi</taxon>
        <taxon>Dikarya</taxon>
        <taxon>Ascomycota</taxon>
        <taxon>Pezizomycotina</taxon>
        <taxon>Eurotiomycetes</taxon>
        <taxon>Eurotiomycetidae</taxon>
        <taxon>Eurotiales</taxon>
        <taxon>Aspergillaceae</taxon>
        <taxon>Aspergillus</taxon>
        <taxon>Aspergillus subgen. Circumdati</taxon>
    </lineage>
</organism>
<evidence type="ECO:0000256" key="1">
    <source>
        <dbReference type="SAM" id="MobiDB-lite"/>
    </source>
</evidence>
<gene>
    <name evidence="2" type="ORF">AbraCBS73388_002397</name>
</gene>
<evidence type="ECO:0000313" key="2">
    <source>
        <dbReference type="EMBL" id="GKZ26313.1"/>
    </source>
</evidence>
<evidence type="ECO:0000313" key="3">
    <source>
        <dbReference type="Proteomes" id="UP001143548"/>
    </source>
</evidence>
<feature type="compositionally biased region" description="Acidic residues" evidence="1">
    <location>
        <begin position="199"/>
        <end position="210"/>
    </location>
</feature>
<feature type="region of interest" description="Disordered" evidence="1">
    <location>
        <begin position="189"/>
        <end position="230"/>
    </location>
</feature>